<dbReference type="AlphaFoldDB" id="A0A4Q9KNA5"/>
<sequence>MTTEPVLFPLWHLALASDWEDALASGSYEISTRGRSLAEEGFIHCSYPHQLAGVARAFYADVDEPLLVLELNREALAARGVRVHVEEVPASNGQRFPHVYGPIAVDAVLTVRPATFDEGGGLVLGTPGVVE</sequence>
<dbReference type="PANTHER" id="PTHR34129:SF1">
    <property type="entry name" value="DUF952 DOMAIN-CONTAINING PROTEIN"/>
    <property type="match status" value="1"/>
</dbReference>
<gene>
    <name evidence="1" type="ORF">ET996_03520</name>
</gene>
<dbReference type="SUPFAM" id="SSF56399">
    <property type="entry name" value="ADP-ribosylation"/>
    <property type="match status" value="1"/>
</dbReference>
<reference evidence="1 2" key="1">
    <citation type="submission" date="2019-01" db="EMBL/GenBank/DDBJ databases">
        <title>Lactibacter flavus gen. nov., sp. nov., a novel bacterium of the family Propionibacteriaceae isolated from raw milk and dairy products.</title>
        <authorList>
            <person name="Huptas C."/>
            <person name="Wenning M."/>
            <person name="Breitenwieser F."/>
            <person name="Doll E."/>
            <person name="Von Neubeck M."/>
            <person name="Busse H.-J."/>
            <person name="Scherer S."/>
        </authorList>
    </citation>
    <scope>NUCLEOTIDE SEQUENCE [LARGE SCALE GENOMIC DNA]</scope>
    <source>
        <strain evidence="1 2">DSM 22130</strain>
    </source>
</reference>
<dbReference type="EMBL" id="SDMR01000002">
    <property type="protein sequence ID" value="TBT96042.1"/>
    <property type="molecule type" value="Genomic_DNA"/>
</dbReference>
<dbReference type="Pfam" id="PF06108">
    <property type="entry name" value="DUF952"/>
    <property type="match status" value="1"/>
</dbReference>
<evidence type="ECO:0000313" key="2">
    <source>
        <dbReference type="Proteomes" id="UP000291933"/>
    </source>
</evidence>
<dbReference type="Proteomes" id="UP000291933">
    <property type="component" value="Unassembled WGS sequence"/>
</dbReference>
<name>A0A4Q9KNA5_PROTD</name>
<comment type="caution">
    <text evidence="1">The sequence shown here is derived from an EMBL/GenBank/DDBJ whole genome shotgun (WGS) entry which is preliminary data.</text>
</comment>
<accession>A0A4Q9KNA5</accession>
<proteinExistence type="predicted"/>
<keyword evidence="2" id="KW-1185">Reference proteome</keyword>
<dbReference type="Gene3D" id="3.20.170.20">
    <property type="entry name" value="Protein of unknown function DUF952"/>
    <property type="match status" value="1"/>
</dbReference>
<dbReference type="OrthoDB" id="5638018at2"/>
<dbReference type="RefSeq" id="WP_131171157.1">
    <property type="nucleotide sequence ID" value="NZ_FXTL01000002.1"/>
</dbReference>
<dbReference type="PANTHER" id="PTHR34129">
    <property type="entry name" value="BLR1139 PROTEIN"/>
    <property type="match status" value="1"/>
</dbReference>
<dbReference type="InterPro" id="IPR009297">
    <property type="entry name" value="DUF952"/>
</dbReference>
<organism evidence="1 2">
    <name type="scientific">Propioniciclava tarda</name>
    <dbReference type="NCBI Taxonomy" id="433330"/>
    <lineage>
        <taxon>Bacteria</taxon>
        <taxon>Bacillati</taxon>
        <taxon>Actinomycetota</taxon>
        <taxon>Actinomycetes</taxon>
        <taxon>Propionibacteriales</taxon>
        <taxon>Propionibacteriaceae</taxon>
        <taxon>Propioniciclava</taxon>
    </lineage>
</organism>
<evidence type="ECO:0000313" key="1">
    <source>
        <dbReference type="EMBL" id="TBT96042.1"/>
    </source>
</evidence>
<protein>
    <submittedName>
        <fullName evidence="1">DUF952 domain-containing protein</fullName>
    </submittedName>
</protein>